<reference evidence="3 4" key="1">
    <citation type="submission" date="2016-10" db="EMBL/GenBank/DDBJ databases">
        <title>Genome sequence of Streptomyces gilvigriseus MUSC 26.</title>
        <authorList>
            <person name="Lee L.-H."/>
            <person name="Ser H.-L."/>
        </authorList>
    </citation>
    <scope>NUCLEOTIDE SEQUENCE [LARGE SCALE GENOMIC DNA]</scope>
    <source>
        <strain evidence="3 4">MUSC 26</strain>
    </source>
</reference>
<keyword evidence="4" id="KW-1185">Reference proteome</keyword>
<feature type="compositionally biased region" description="Gly residues" evidence="1">
    <location>
        <begin position="244"/>
        <end position="254"/>
    </location>
</feature>
<dbReference type="RefSeq" id="WP_071656314.1">
    <property type="nucleotide sequence ID" value="NZ_MLCF01000043.1"/>
</dbReference>
<name>A0A1J7C8F7_9ACTN</name>
<dbReference type="Proteomes" id="UP000243342">
    <property type="component" value="Unassembled WGS sequence"/>
</dbReference>
<feature type="compositionally biased region" description="Low complexity" evidence="1">
    <location>
        <begin position="1"/>
        <end position="13"/>
    </location>
</feature>
<comment type="caution">
    <text evidence="3">The sequence shown here is derived from an EMBL/GenBank/DDBJ whole genome shotgun (WGS) entry which is preliminary data.</text>
</comment>
<feature type="transmembrane region" description="Helical" evidence="2">
    <location>
        <begin position="60"/>
        <end position="81"/>
    </location>
</feature>
<evidence type="ECO:0000256" key="1">
    <source>
        <dbReference type="SAM" id="MobiDB-lite"/>
    </source>
</evidence>
<protein>
    <recommendedName>
        <fullName evidence="5">Serine protease</fullName>
    </recommendedName>
</protein>
<dbReference type="PANTHER" id="PTHR22939">
    <property type="entry name" value="SERINE PROTEASE FAMILY S1C HTRA-RELATED"/>
    <property type="match status" value="1"/>
</dbReference>
<keyword evidence="2" id="KW-0812">Transmembrane</keyword>
<organism evidence="3 4">
    <name type="scientific">Mangrovactinospora gilvigrisea</name>
    <dbReference type="NCBI Taxonomy" id="1428644"/>
    <lineage>
        <taxon>Bacteria</taxon>
        <taxon>Bacillati</taxon>
        <taxon>Actinomycetota</taxon>
        <taxon>Actinomycetes</taxon>
        <taxon>Kitasatosporales</taxon>
        <taxon>Streptomycetaceae</taxon>
        <taxon>Mangrovactinospora</taxon>
    </lineage>
</organism>
<dbReference type="EMBL" id="MLCF01000043">
    <property type="protein sequence ID" value="OIV37816.1"/>
    <property type="molecule type" value="Genomic_DNA"/>
</dbReference>
<feature type="compositionally biased region" description="Polar residues" evidence="1">
    <location>
        <begin position="17"/>
        <end position="27"/>
    </location>
</feature>
<dbReference type="InterPro" id="IPR009003">
    <property type="entry name" value="Peptidase_S1_PA"/>
</dbReference>
<feature type="region of interest" description="Disordered" evidence="1">
    <location>
        <begin position="241"/>
        <end position="282"/>
    </location>
</feature>
<dbReference type="PRINTS" id="PR00834">
    <property type="entry name" value="PROTEASES2C"/>
</dbReference>
<evidence type="ECO:0000313" key="4">
    <source>
        <dbReference type="Proteomes" id="UP000243342"/>
    </source>
</evidence>
<dbReference type="Gene3D" id="2.40.10.10">
    <property type="entry name" value="Trypsin-like serine proteases"/>
    <property type="match status" value="2"/>
</dbReference>
<accession>A0A1J7C8F7</accession>
<dbReference type="STRING" id="1428644.BIV57_09645"/>
<dbReference type="AlphaFoldDB" id="A0A1J7C8F7"/>
<dbReference type="InterPro" id="IPR043504">
    <property type="entry name" value="Peptidase_S1_PA_chymotrypsin"/>
</dbReference>
<dbReference type="InterPro" id="IPR001940">
    <property type="entry name" value="Peptidase_S1C"/>
</dbReference>
<dbReference type="PANTHER" id="PTHR22939:SF129">
    <property type="entry name" value="SERINE PROTEASE HTRA2, MITOCHONDRIAL"/>
    <property type="match status" value="1"/>
</dbReference>
<evidence type="ECO:0008006" key="5">
    <source>
        <dbReference type="Google" id="ProtNLM"/>
    </source>
</evidence>
<evidence type="ECO:0000256" key="2">
    <source>
        <dbReference type="SAM" id="Phobius"/>
    </source>
</evidence>
<gene>
    <name evidence="3" type="ORF">BIV57_09645</name>
</gene>
<feature type="region of interest" description="Disordered" evidence="1">
    <location>
        <begin position="1"/>
        <end position="57"/>
    </location>
</feature>
<dbReference type="SUPFAM" id="SSF50494">
    <property type="entry name" value="Trypsin-like serine proteases"/>
    <property type="match status" value="1"/>
</dbReference>
<proteinExistence type="predicted"/>
<dbReference type="GO" id="GO:0004252">
    <property type="term" value="F:serine-type endopeptidase activity"/>
    <property type="evidence" value="ECO:0007669"/>
    <property type="project" value="InterPro"/>
</dbReference>
<keyword evidence="2" id="KW-0472">Membrane</keyword>
<keyword evidence="2" id="KW-1133">Transmembrane helix</keyword>
<feature type="compositionally biased region" description="Gly residues" evidence="1">
    <location>
        <begin position="266"/>
        <end position="277"/>
    </location>
</feature>
<sequence>MSSDYPSSTTTPYAESIQGTVLASETETPLGASIPPPPIDPPVAHGAEGRKRPRRRPSKVVALAAAAVIAALAGGGATGYLTATHFAGSSSSTYTTGSTLSSSKQGNVAAISAKTMPSTVEISVTTQSGSDTGSGIILSSTGEILTNYHVIADAAQGNGTVKVSFSNGKTASATVTGSSASNDLALIKASGVSGLTPASLGDSSKVQIGDQVVAIGSPEGLSGTVTSGIVSALNRKVSVDVGGSSSGSGSGGFDGQLPRNWWNQQYGGGSGGSGNGSSSGTTATYQAIQTDASLNPGNSGGPLINSAGQVIGVNAAMYSDSSSDGSSSTDSGSVGLGFSIPINHVKDVIKQMEQNGSS</sequence>
<evidence type="ECO:0000313" key="3">
    <source>
        <dbReference type="EMBL" id="OIV37816.1"/>
    </source>
</evidence>
<dbReference type="GO" id="GO:0006508">
    <property type="term" value="P:proteolysis"/>
    <property type="evidence" value="ECO:0007669"/>
    <property type="project" value="InterPro"/>
</dbReference>
<dbReference type="Pfam" id="PF13365">
    <property type="entry name" value="Trypsin_2"/>
    <property type="match status" value="1"/>
</dbReference>